<dbReference type="AlphaFoldDB" id="A0AAD1ST16"/>
<keyword evidence="4 9" id="KW-0418">Kinase</keyword>
<name>A0AAD1ST16_PELCU</name>
<feature type="compositionally biased region" description="Basic residues" evidence="6">
    <location>
        <begin position="1"/>
        <end position="11"/>
    </location>
</feature>
<sequence>MRGGKKKKKTSIKKEDGKRKQQQEEEQQWTAVQDQRPSILRDGVSQRRGPGCLSEKDRFFAAEIVCGLQYLHAKGIIHRDLKPENILLDSVGHLKIADFGLALEGMFGRKTATEYAGTPGYIAPEMIQGRRYNCAVDWWAFGVILYKMATGESPFYSGISRHPKQVPNILKETGCRGKQCPMFVTNKLYDMIQIMLLCKIPSRRLGEISRIRLHLFFQSIDWEELEAGRVDPPFALNTPSLDNATSGITQEKAISSLESCKTPIASEDQQLFQGFSFISPRWNIMCQSTAPP</sequence>
<dbReference type="PANTHER" id="PTHR24351">
    <property type="entry name" value="RIBOSOMAL PROTEIN S6 KINASE"/>
    <property type="match status" value="1"/>
</dbReference>
<evidence type="ECO:0000256" key="1">
    <source>
        <dbReference type="ARBA" id="ARBA00022527"/>
    </source>
</evidence>
<evidence type="ECO:0000256" key="2">
    <source>
        <dbReference type="ARBA" id="ARBA00022679"/>
    </source>
</evidence>
<dbReference type="Pfam" id="PF00069">
    <property type="entry name" value="Pkinase"/>
    <property type="match status" value="1"/>
</dbReference>
<dbReference type="GO" id="GO:0004674">
    <property type="term" value="F:protein serine/threonine kinase activity"/>
    <property type="evidence" value="ECO:0007669"/>
    <property type="project" value="UniProtKB-KW"/>
</dbReference>
<evidence type="ECO:0000313" key="9">
    <source>
        <dbReference type="EMBL" id="CAH2307023.1"/>
    </source>
</evidence>
<evidence type="ECO:0000256" key="5">
    <source>
        <dbReference type="ARBA" id="ARBA00022840"/>
    </source>
</evidence>
<dbReference type="Proteomes" id="UP001295444">
    <property type="component" value="Chromosome 07"/>
</dbReference>
<gene>
    <name evidence="9" type="ORF">PECUL_23A047650</name>
</gene>
<feature type="domain" description="Protein kinase" evidence="7">
    <location>
        <begin position="1"/>
        <end position="217"/>
    </location>
</feature>
<dbReference type="SMART" id="SM00220">
    <property type="entry name" value="S_TKc"/>
    <property type="match status" value="1"/>
</dbReference>
<keyword evidence="10" id="KW-1185">Reference proteome</keyword>
<keyword evidence="2" id="KW-0808">Transferase</keyword>
<evidence type="ECO:0000256" key="6">
    <source>
        <dbReference type="SAM" id="MobiDB-lite"/>
    </source>
</evidence>
<dbReference type="InterPro" id="IPR000719">
    <property type="entry name" value="Prot_kinase_dom"/>
</dbReference>
<dbReference type="PROSITE" id="PS51285">
    <property type="entry name" value="AGC_KINASE_CTER"/>
    <property type="match status" value="1"/>
</dbReference>
<evidence type="ECO:0000256" key="3">
    <source>
        <dbReference type="ARBA" id="ARBA00022741"/>
    </source>
</evidence>
<organism evidence="9 10">
    <name type="scientific">Pelobates cultripes</name>
    <name type="common">Western spadefoot toad</name>
    <dbReference type="NCBI Taxonomy" id="61616"/>
    <lineage>
        <taxon>Eukaryota</taxon>
        <taxon>Metazoa</taxon>
        <taxon>Chordata</taxon>
        <taxon>Craniata</taxon>
        <taxon>Vertebrata</taxon>
        <taxon>Euteleostomi</taxon>
        <taxon>Amphibia</taxon>
        <taxon>Batrachia</taxon>
        <taxon>Anura</taxon>
        <taxon>Pelobatoidea</taxon>
        <taxon>Pelobatidae</taxon>
        <taxon>Pelobates</taxon>
    </lineage>
</organism>
<dbReference type="Gene3D" id="3.30.200.20">
    <property type="entry name" value="Phosphorylase Kinase, domain 1"/>
    <property type="match status" value="1"/>
</dbReference>
<reference evidence="9" key="1">
    <citation type="submission" date="2022-03" db="EMBL/GenBank/DDBJ databases">
        <authorList>
            <person name="Alioto T."/>
            <person name="Alioto T."/>
            <person name="Gomez Garrido J."/>
        </authorList>
    </citation>
    <scope>NUCLEOTIDE SEQUENCE</scope>
</reference>
<evidence type="ECO:0000313" key="10">
    <source>
        <dbReference type="Proteomes" id="UP001295444"/>
    </source>
</evidence>
<evidence type="ECO:0000256" key="4">
    <source>
        <dbReference type="ARBA" id="ARBA00022777"/>
    </source>
</evidence>
<dbReference type="InterPro" id="IPR008271">
    <property type="entry name" value="Ser/Thr_kinase_AS"/>
</dbReference>
<feature type="domain" description="AGC-kinase C-terminal" evidence="8">
    <location>
        <begin position="218"/>
        <end position="287"/>
    </location>
</feature>
<protein>
    <submittedName>
        <fullName evidence="9">Kinase C theta type-like</fullName>
    </submittedName>
</protein>
<keyword evidence="3" id="KW-0547">Nucleotide-binding</keyword>
<feature type="compositionally biased region" description="Basic and acidic residues" evidence="6">
    <location>
        <begin position="12"/>
        <end position="23"/>
    </location>
</feature>
<dbReference type="InterPro" id="IPR011009">
    <property type="entry name" value="Kinase-like_dom_sf"/>
</dbReference>
<dbReference type="PROSITE" id="PS50011">
    <property type="entry name" value="PROTEIN_KINASE_DOM"/>
    <property type="match status" value="1"/>
</dbReference>
<proteinExistence type="predicted"/>
<dbReference type="GO" id="GO:0005524">
    <property type="term" value="F:ATP binding"/>
    <property type="evidence" value="ECO:0007669"/>
    <property type="project" value="UniProtKB-KW"/>
</dbReference>
<dbReference type="EMBL" id="OW240918">
    <property type="protein sequence ID" value="CAH2307023.1"/>
    <property type="molecule type" value="Genomic_DNA"/>
</dbReference>
<accession>A0AAD1ST16</accession>
<evidence type="ECO:0000259" key="8">
    <source>
        <dbReference type="PROSITE" id="PS51285"/>
    </source>
</evidence>
<dbReference type="Gene3D" id="1.10.510.10">
    <property type="entry name" value="Transferase(Phosphotransferase) domain 1"/>
    <property type="match status" value="1"/>
</dbReference>
<keyword evidence="5" id="KW-0067">ATP-binding</keyword>
<keyword evidence="1" id="KW-0723">Serine/threonine-protein kinase</keyword>
<evidence type="ECO:0000259" key="7">
    <source>
        <dbReference type="PROSITE" id="PS50011"/>
    </source>
</evidence>
<dbReference type="InterPro" id="IPR000961">
    <property type="entry name" value="AGC-kinase_C"/>
</dbReference>
<dbReference type="SUPFAM" id="SSF56112">
    <property type="entry name" value="Protein kinase-like (PK-like)"/>
    <property type="match status" value="1"/>
</dbReference>
<feature type="region of interest" description="Disordered" evidence="6">
    <location>
        <begin position="1"/>
        <end position="50"/>
    </location>
</feature>
<dbReference type="PROSITE" id="PS00108">
    <property type="entry name" value="PROTEIN_KINASE_ST"/>
    <property type="match status" value="1"/>
</dbReference>